<evidence type="ECO:0000256" key="3">
    <source>
        <dbReference type="ARBA" id="ARBA00022428"/>
    </source>
</evidence>
<evidence type="ECO:0008006" key="12">
    <source>
        <dbReference type="Google" id="ProtNLM"/>
    </source>
</evidence>
<feature type="transmembrane region" description="Helical" evidence="9">
    <location>
        <begin position="95"/>
        <end position="115"/>
    </location>
</feature>
<evidence type="ECO:0000256" key="8">
    <source>
        <dbReference type="ARBA" id="ARBA00023136"/>
    </source>
</evidence>
<feature type="transmembrane region" description="Helical" evidence="9">
    <location>
        <begin position="145"/>
        <end position="166"/>
    </location>
</feature>
<dbReference type="PANTHER" id="PTHR13929">
    <property type="entry name" value="1,4-DIHYDROXY-2-NAPHTHOATE OCTAPRENYLTRANSFERASE"/>
    <property type="match status" value="1"/>
</dbReference>
<organism evidence="10 11">
    <name type="scientific">Thalassotalea profundi</name>
    <dbReference type="NCBI Taxonomy" id="2036687"/>
    <lineage>
        <taxon>Bacteria</taxon>
        <taxon>Pseudomonadati</taxon>
        <taxon>Pseudomonadota</taxon>
        <taxon>Gammaproteobacteria</taxon>
        <taxon>Alteromonadales</taxon>
        <taxon>Colwelliaceae</taxon>
        <taxon>Thalassotalea</taxon>
    </lineage>
</organism>
<keyword evidence="5" id="KW-0808">Transferase</keyword>
<dbReference type="PANTHER" id="PTHR13929:SF0">
    <property type="entry name" value="UBIA PRENYLTRANSFERASE DOMAIN-CONTAINING PROTEIN 1"/>
    <property type="match status" value="1"/>
</dbReference>
<keyword evidence="4" id="KW-1003">Cell membrane</keyword>
<evidence type="ECO:0000256" key="7">
    <source>
        <dbReference type="ARBA" id="ARBA00022989"/>
    </source>
</evidence>
<dbReference type="InterPro" id="IPR044878">
    <property type="entry name" value="UbiA_sf"/>
</dbReference>
<comment type="subcellular location">
    <subcellularLocation>
        <location evidence="1">Membrane</location>
        <topology evidence="1">Multi-pass membrane protein</topology>
    </subcellularLocation>
</comment>
<accession>A0ABQ3IFD8</accession>
<feature type="transmembrane region" description="Helical" evidence="9">
    <location>
        <begin position="172"/>
        <end position="191"/>
    </location>
</feature>
<dbReference type="InterPro" id="IPR000537">
    <property type="entry name" value="UbiA_prenyltransferase"/>
</dbReference>
<feature type="transmembrane region" description="Helical" evidence="9">
    <location>
        <begin position="243"/>
        <end position="263"/>
    </location>
</feature>
<keyword evidence="3" id="KW-0474">Menaquinone biosynthesis</keyword>
<gene>
    <name evidence="10" type="ORF">GCM10011501_02110</name>
</gene>
<protein>
    <recommendedName>
        <fullName evidence="12">Prenyltransferase</fullName>
    </recommendedName>
</protein>
<evidence type="ECO:0000313" key="11">
    <source>
        <dbReference type="Proteomes" id="UP000626370"/>
    </source>
</evidence>
<dbReference type="Proteomes" id="UP000626370">
    <property type="component" value="Unassembled WGS sequence"/>
</dbReference>
<proteinExistence type="predicted"/>
<dbReference type="Gene3D" id="1.10.357.140">
    <property type="entry name" value="UbiA prenyltransferase"/>
    <property type="match status" value="1"/>
</dbReference>
<keyword evidence="7 9" id="KW-1133">Transmembrane helix</keyword>
<keyword evidence="8 9" id="KW-0472">Membrane</keyword>
<name>A0ABQ3IFD8_9GAMM</name>
<evidence type="ECO:0000256" key="4">
    <source>
        <dbReference type="ARBA" id="ARBA00022475"/>
    </source>
</evidence>
<evidence type="ECO:0000256" key="2">
    <source>
        <dbReference type="ARBA" id="ARBA00004863"/>
    </source>
</evidence>
<dbReference type="EMBL" id="BNAH01000001">
    <property type="protein sequence ID" value="GHE77996.1"/>
    <property type="molecule type" value="Genomic_DNA"/>
</dbReference>
<comment type="pathway">
    <text evidence="2">Quinol/quinone metabolism; menaquinone biosynthesis.</text>
</comment>
<feature type="transmembrane region" description="Helical" evidence="9">
    <location>
        <begin position="40"/>
        <end position="59"/>
    </location>
</feature>
<comment type="caution">
    <text evidence="10">The sequence shown here is derived from an EMBL/GenBank/DDBJ whole genome shotgun (WGS) entry which is preliminary data.</text>
</comment>
<dbReference type="Pfam" id="PF01040">
    <property type="entry name" value="UbiA"/>
    <property type="match status" value="1"/>
</dbReference>
<sequence length="295" mass="32002">MKTFLAALPSVRPPFLLLAPICVGFSASIASYQEAPFNSFHFILAIIGALLAAVSVNTLNEYQDHQSGLDLNTSKTPFNGGSGLLGKSPELASTVLHISIVSAVIMFIIGCYFSYVIGNKIVIIGVIGLAVISLYTKWLNKLPSICLISPGLGFGVLIVLGSYYVITGTLSILVWHLSLIPFLLINNLLLMNQYPDIDADKAAGRNHIVIKYGVNLANIIYLFTSILTLLTIISLYLVYQLPMLFLTALIPASLTLFAFKGLIAHRERIGTKPKYMVMNVIAANVTPIIISLTLM</sequence>
<feature type="transmembrane region" description="Helical" evidence="9">
    <location>
        <begin position="121"/>
        <end position="138"/>
    </location>
</feature>
<dbReference type="CDD" id="cd13962">
    <property type="entry name" value="PT_UbiA_UBIAD1"/>
    <property type="match status" value="1"/>
</dbReference>
<keyword evidence="6 9" id="KW-0812">Transmembrane</keyword>
<dbReference type="InterPro" id="IPR026046">
    <property type="entry name" value="UBIAD1"/>
</dbReference>
<evidence type="ECO:0000256" key="9">
    <source>
        <dbReference type="SAM" id="Phobius"/>
    </source>
</evidence>
<feature type="transmembrane region" description="Helical" evidence="9">
    <location>
        <begin position="275"/>
        <end position="294"/>
    </location>
</feature>
<reference evidence="11" key="1">
    <citation type="journal article" date="2019" name="Int. J. Syst. Evol. Microbiol.">
        <title>The Global Catalogue of Microorganisms (GCM) 10K type strain sequencing project: providing services to taxonomists for standard genome sequencing and annotation.</title>
        <authorList>
            <consortium name="The Broad Institute Genomics Platform"/>
            <consortium name="The Broad Institute Genome Sequencing Center for Infectious Disease"/>
            <person name="Wu L."/>
            <person name="Ma J."/>
        </authorList>
    </citation>
    <scope>NUCLEOTIDE SEQUENCE [LARGE SCALE GENOMIC DNA]</scope>
    <source>
        <strain evidence="11">CGMCC 1.15922</strain>
    </source>
</reference>
<keyword evidence="11" id="KW-1185">Reference proteome</keyword>
<feature type="transmembrane region" description="Helical" evidence="9">
    <location>
        <begin position="212"/>
        <end position="237"/>
    </location>
</feature>
<evidence type="ECO:0000313" key="10">
    <source>
        <dbReference type="EMBL" id="GHE77996.1"/>
    </source>
</evidence>
<evidence type="ECO:0000256" key="5">
    <source>
        <dbReference type="ARBA" id="ARBA00022679"/>
    </source>
</evidence>
<dbReference type="RefSeq" id="WP_189376233.1">
    <property type="nucleotide sequence ID" value="NZ_BNAH01000001.1"/>
</dbReference>
<evidence type="ECO:0000256" key="6">
    <source>
        <dbReference type="ARBA" id="ARBA00022692"/>
    </source>
</evidence>
<evidence type="ECO:0000256" key="1">
    <source>
        <dbReference type="ARBA" id="ARBA00004141"/>
    </source>
</evidence>